<dbReference type="Proteomes" id="UP001055580">
    <property type="component" value="Chromosome"/>
</dbReference>
<accession>A0ABY4TY00</accession>
<gene>
    <name evidence="1" type="ORF">M9980_06655</name>
</gene>
<keyword evidence="2" id="KW-1185">Reference proteome</keyword>
<name>A0ABY4TY00_9SPHN</name>
<protein>
    <recommendedName>
        <fullName evidence="3">Transposase</fullName>
    </recommendedName>
</protein>
<organism evidence="1 2">
    <name type="scientific">Sphingomonas donggukensis</name>
    <dbReference type="NCBI Taxonomy" id="2949093"/>
    <lineage>
        <taxon>Bacteria</taxon>
        <taxon>Pseudomonadati</taxon>
        <taxon>Pseudomonadota</taxon>
        <taxon>Alphaproteobacteria</taxon>
        <taxon>Sphingomonadales</taxon>
        <taxon>Sphingomonadaceae</taxon>
        <taxon>Sphingomonas</taxon>
    </lineage>
</organism>
<reference evidence="1" key="1">
    <citation type="submission" date="2022-05" db="EMBL/GenBank/DDBJ databases">
        <title>Sphingomonas sp. strain RMG20 Genome sequencing and assembly.</title>
        <authorList>
            <person name="Kim I."/>
        </authorList>
    </citation>
    <scope>NUCLEOTIDE SEQUENCE</scope>
    <source>
        <strain evidence="1">RMG20</strain>
    </source>
</reference>
<dbReference type="RefSeq" id="WP_250754626.1">
    <property type="nucleotide sequence ID" value="NZ_CP098401.1"/>
</dbReference>
<dbReference type="EMBL" id="CP098401">
    <property type="protein sequence ID" value="URW76869.1"/>
    <property type="molecule type" value="Genomic_DNA"/>
</dbReference>
<sequence length="52" mass="6035">MRDDFLTRDWADSHDRSTASINKLIHVIAHGLGRLTARQFDAPWKHEPRSHA</sequence>
<proteinExistence type="predicted"/>
<evidence type="ECO:0008006" key="3">
    <source>
        <dbReference type="Google" id="ProtNLM"/>
    </source>
</evidence>
<evidence type="ECO:0000313" key="2">
    <source>
        <dbReference type="Proteomes" id="UP001055580"/>
    </source>
</evidence>
<evidence type="ECO:0000313" key="1">
    <source>
        <dbReference type="EMBL" id="URW76869.1"/>
    </source>
</evidence>